<dbReference type="Proteomes" id="UP000230233">
    <property type="component" value="Chromosome X"/>
</dbReference>
<name>A0A2G5SV70_9PELO</name>
<accession>A0A2G5SV70</accession>
<reference evidence="3" key="1">
    <citation type="submission" date="2017-10" db="EMBL/GenBank/DDBJ databases">
        <title>Rapid genome shrinkage in a self-fertile nematode reveals novel sperm competition proteins.</title>
        <authorList>
            <person name="Yin D."/>
            <person name="Schwarz E.M."/>
            <person name="Thomas C.G."/>
            <person name="Felde R.L."/>
            <person name="Korf I.F."/>
            <person name="Cutter A.D."/>
            <person name="Schartner C.M."/>
            <person name="Ralston E.J."/>
            <person name="Meyer B.J."/>
            <person name="Haag E.S."/>
        </authorList>
    </citation>
    <scope>NUCLEOTIDE SEQUENCE [LARGE SCALE GENOMIC DNA]</scope>
    <source>
        <strain evidence="3">JU1422</strain>
    </source>
</reference>
<gene>
    <name evidence="2" type="primary">Cnig_chr_X.g24710</name>
    <name evidence="2" type="ORF">B9Z55_024710</name>
</gene>
<evidence type="ECO:0000313" key="3">
    <source>
        <dbReference type="Proteomes" id="UP000230233"/>
    </source>
</evidence>
<comment type="caution">
    <text evidence="2">The sequence shown here is derived from an EMBL/GenBank/DDBJ whole genome shotgun (WGS) entry which is preliminary data.</text>
</comment>
<evidence type="ECO:0000313" key="2">
    <source>
        <dbReference type="EMBL" id="PIC19025.1"/>
    </source>
</evidence>
<sequence length="130" mass="14604">MSVASVAVVPSGKGMRKATRSKPTEAQAKLRRLSEAQKKRRTAGTTTTTVCAQENREWERKNEVFIHKKEKKRCPNQLPVCGCFLFSSTKETFSTILQIENEETTEGKGQDGIVCASFFFPYSLCVCEFI</sequence>
<dbReference type="AlphaFoldDB" id="A0A2G5SV70"/>
<proteinExistence type="predicted"/>
<feature type="region of interest" description="Disordered" evidence="1">
    <location>
        <begin position="1"/>
        <end position="48"/>
    </location>
</feature>
<protein>
    <submittedName>
        <fullName evidence="2">Uncharacterized protein</fullName>
    </submittedName>
</protein>
<organism evidence="2 3">
    <name type="scientific">Caenorhabditis nigoni</name>
    <dbReference type="NCBI Taxonomy" id="1611254"/>
    <lineage>
        <taxon>Eukaryota</taxon>
        <taxon>Metazoa</taxon>
        <taxon>Ecdysozoa</taxon>
        <taxon>Nematoda</taxon>
        <taxon>Chromadorea</taxon>
        <taxon>Rhabditida</taxon>
        <taxon>Rhabditina</taxon>
        <taxon>Rhabditomorpha</taxon>
        <taxon>Rhabditoidea</taxon>
        <taxon>Rhabditidae</taxon>
        <taxon>Peloderinae</taxon>
        <taxon>Caenorhabditis</taxon>
    </lineage>
</organism>
<evidence type="ECO:0000256" key="1">
    <source>
        <dbReference type="SAM" id="MobiDB-lite"/>
    </source>
</evidence>
<dbReference type="EMBL" id="PDUG01000006">
    <property type="protein sequence ID" value="PIC19025.1"/>
    <property type="molecule type" value="Genomic_DNA"/>
</dbReference>
<keyword evidence="3" id="KW-1185">Reference proteome</keyword>